<comment type="similarity">
    <text evidence="1">Belongs to the short-chain dehydrogenases/reductases (SDR) family.</text>
</comment>
<evidence type="ECO:0000256" key="1">
    <source>
        <dbReference type="ARBA" id="ARBA00006484"/>
    </source>
</evidence>
<dbReference type="PANTHER" id="PTHR42879:SF2">
    <property type="entry name" value="3-OXOACYL-[ACYL-CARRIER-PROTEIN] REDUCTASE FABG"/>
    <property type="match status" value="1"/>
</dbReference>
<dbReference type="SUPFAM" id="SSF51735">
    <property type="entry name" value="NAD(P)-binding Rossmann-fold domains"/>
    <property type="match status" value="1"/>
</dbReference>
<reference evidence="3 4" key="1">
    <citation type="submission" date="2016-12" db="EMBL/GenBank/DDBJ databases">
        <title>Domibacillus antri genome sequencing.</title>
        <authorList>
            <person name="Verma A."/>
            <person name="Krishnamurthi S."/>
        </authorList>
    </citation>
    <scope>NUCLEOTIDE SEQUENCE [LARGE SCALE GENOMIC DNA]</scope>
    <source>
        <strain evidence="3 4">XD80</strain>
    </source>
</reference>
<sequence length="256" mass="27247">MAKTALITGGSKGVGRKTAELLASAGCNVIVNYRSDQECAEQFVRKMAAAWGVKALAAAGDVSKKEDCEQLASTALQTFGRVDILVHNAGPYIDERKPMADYEWDEWNTLISGNMTAVFYLTKLLLPAMKENRWGRIITFGFDRVETAPGWVDRSAFAAAKTGLASLTKTIALEEAASGVTANMVCPGDIAGSWKERGMADAAGVNSPRVPVGRPGTGEDIARVVTFLASEDSSFITGAVIPVTGGQDVLGKHFRK</sequence>
<protein>
    <submittedName>
        <fullName evidence="3">3-oxoacyl-ACP reductase</fullName>
    </submittedName>
</protein>
<name>A0A1Q8Q7A4_9BACI</name>
<dbReference type="Pfam" id="PF13561">
    <property type="entry name" value="adh_short_C2"/>
    <property type="match status" value="1"/>
</dbReference>
<dbReference type="EMBL" id="MSDU01000008">
    <property type="protein sequence ID" value="OLN23165.1"/>
    <property type="molecule type" value="Genomic_DNA"/>
</dbReference>
<dbReference type="STRING" id="1714264.BTO30_04120"/>
<organism evidence="3 4">
    <name type="scientific">Domibacillus antri</name>
    <dbReference type="NCBI Taxonomy" id="1714264"/>
    <lineage>
        <taxon>Bacteria</taxon>
        <taxon>Bacillati</taxon>
        <taxon>Bacillota</taxon>
        <taxon>Bacilli</taxon>
        <taxon>Bacillales</taxon>
        <taxon>Bacillaceae</taxon>
        <taxon>Domibacillus</taxon>
    </lineage>
</organism>
<dbReference type="InterPro" id="IPR050259">
    <property type="entry name" value="SDR"/>
</dbReference>
<dbReference type="PRINTS" id="PR00081">
    <property type="entry name" value="GDHRDH"/>
</dbReference>
<evidence type="ECO:0000313" key="4">
    <source>
        <dbReference type="Proteomes" id="UP000185568"/>
    </source>
</evidence>
<dbReference type="OrthoDB" id="9803333at2"/>
<keyword evidence="2" id="KW-0560">Oxidoreductase</keyword>
<comment type="caution">
    <text evidence="3">The sequence shown here is derived from an EMBL/GenBank/DDBJ whole genome shotgun (WGS) entry which is preliminary data.</text>
</comment>
<dbReference type="Proteomes" id="UP000185568">
    <property type="component" value="Unassembled WGS sequence"/>
</dbReference>
<dbReference type="GO" id="GO:0016491">
    <property type="term" value="F:oxidoreductase activity"/>
    <property type="evidence" value="ECO:0007669"/>
    <property type="project" value="UniProtKB-KW"/>
</dbReference>
<dbReference type="InterPro" id="IPR002347">
    <property type="entry name" value="SDR_fam"/>
</dbReference>
<proteinExistence type="inferred from homology"/>
<dbReference type="Gene3D" id="3.40.50.720">
    <property type="entry name" value="NAD(P)-binding Rossmann-like Domain"/>
    <property type="match status" value="1"/>
</dbReference>
<dbReference type="FunFam" id="3.40.50.720:FF:000084">
    <property type="entry name" value="Short-chain dehydrogenase reductase"/>
    <property type="match status" value="1"/>
</dbReference>
<dbReference type="CDD" id="cd05233">
    <property type="entry name" value="SDR_c"/>
    <property type="match status" value="1"/>
</dbReference>
<evidence type="ECO:0000313" key="3">
    <source>
        <dbReference type="EMBL" id="OLN23165.1"/>
    </source>
</evidence>
<gene>
    <name evidence="3" type="primary">fabG</name>
    <name evidence="3" type="ORF">BTO30_04120</name>
</gene>
<dbReference type="RefSeq" id="WP_075397455.1">
    <property type="nucleotide sequence ID" value="NZ_MSDU01000008.1"/>
</dbReference>
<dbReference type="PANTHER" id="PTHR42879">
    <property type="entry name" value="3-OXOACYL-(ACYL-CARRIER-PROTEIN) REDUCTASE"/>
    <property type="match status" value="1"/>
</dbReference>
<accession>A0A1Q8Q7A4</accession>
<dbReference type="AlphaFoldDB" id="A0A1Q8Q7A4"/>
<keyword evidence="4" id="KW-1185">Reference proteome</keyword>
<evidence type="ECO:0000256" key="2">
    <source>
        <dbReference type="ARBA" id="ARBA00023002"/>
    </source>
</evidence>
<dbReference type="GO" id="GO:0008206">
    <property type="term" value="P:bile acid metabolic process"/>
    <property type="evidence" value="ECO:0007669"/>
    <property type="project" value="UniProtKB-ARBA"/>
</dbReference>
<dbReference type="InterPro" id="IPR036291">
    <property type="entry name" value="NAD(P)-bd_dom_sf"/>
</dbReference>
<dbReference type="PRINTS" id="PR00080">
    <property type="entry name" value="SDRFAMILY"/>
</dbReference>